<gene>
    <name evidence="2" type="ORF">FOXB_07368</name>
</gene>
<dbReference type="EMBL" id="AFQF01002211">
    <property type="protein sequence ID" value="EGU82122.1"/>
    <property type="molecule type" value="Genomic_DNA"/>
</dbReference>
<protein>
    <submittedName>
        <fullName evidence="2">Uncharacterized protein</fullName>
    </submittedName>
</protein>
<reference evidence="2" key="1">
    <citation type="journal article" date="2012" name="Mol. Plant Microbe Interact.">
        <title>A highly conserved effector in Fusarium oxysporum is required for full virulence on Arabidopsis.</title>
        <authorList>
            <person name="Thatcher L.F."/>
            <person name="Gardiner D.M."/>
            <person name="Kazan K."/>
            <person name="Manners J."/>
        </authorList>
    </citation>
    <scope>NUCLEOTIDE SEQUENCE [LARGE SCALE GENOMIC DNA]</scope>
    <source>
        <strain evidence="2">Fo5176</strain>
    </source>
</reference>
<accession>F9FLT8</accession>
<feature type="compositionally biased region" description="Polar residues" evidence="1">
    <location>
        <begin position="1"/>
        <end position="21"/>
    </location>
</feature>
<sequence length="48" mass="5589">MTSKQRQNKGLYSSQPRQNMESPEARHRNMTPTTPREFKAAIEVKTNL</sequence>
<organism evidence="2">
    <name type="scientific">Fusarium oxysporum (strain Fo5176)</name>
    <name type="common">Fusarium vascular wilt</name>
    <dbReference type="NCBI Taxonomy" id="660025"/>
    <lineage>
        <taxon>Eukaryota</taxon>
        <taxon>Fungi</taxon>
        <taxon>Dikarya</taxon>
        <taxon>Ascomycota</taxon>
        <taxon>Pezizomycotina</taxon>
        <taxon>Sordariomycetes</taxon>
        <taxon>Hypocreomycetidae</taxon>
        <taxon>Hypocreales</taxon>
        <taxon>Nectriaceae</taxon>
        <taxon>Fusarium</taxon>
        <taxon>Fusarium oxysporum species complex</taxon>
    </lineage>
</organism>
<dbReference type="AlphaFoldDB" id="F9FLT8"/>
<evidence type="ECO:0000313" key="2">
    <source>
        <dbReference type="EMBL" id="EGU82122.1"/>
    </source>
</evidence>
<evidence type="ECO:0000256" key="1">
    <source>
        <dbReference type="SAM" id="MobiDB-lite"/>
    </source>
</evidence>
<feature type="region of interest" description="Disordered" evidence="1">
    <location>
        <begin position="1"/>
        <end position="48"/>
    </location>
</feature>
<comment type="caution">
    <text evidence="2">The sequence shown here is derived from an EMBL/GenBank/DDBJ whole genome shotgun (WGS) entry which is preliminary data.</text>
</comment>
<name>F9FLT8_FUSOF</name>
<proteinExistence type="predicted"/>